<reference evidence="5" key="1">
    <citation type="submission" date="2012-12" db="EMBL/GenBank/DDBJ databases">
        <authorList>
            <person name="Hellsten U."/>
            <person name="Grimwood J."/>
            <person name="Chapman J.A."/>
            <person name="Shapiro H."/>
            <person name="Aerts A."/>
            <person name="Otillar R.P."/>
            <person name="Terry A.Y."/>
            <person name="Boore J.L."/>
            <person name="Simakov O."/>
            <person name="Marletaz F."/>
            <person name="Cho S.-J."/>
            <person name="Edsinger-Gonzales E."/>
            <person name="Havlak P."/>
            <person name="Kuo D.-H."/>
            <person name="Larsson T."/>
            <person name="Lv J."/>
            <person name="Arendt D."/>
            <person name="Savage R."/>
            <person name="Osoegawa K."/>
            <person name="de Jong P."/>
            <person name="Lindberg D.R."/>
            <person name="Seaver E.C."/>
            <person name="Weisblat D.A."/>
            <person name="Putnam N.H."/>
            <person name="Grigoriev I.V."/>
            <person name="Rokhsar D.S."/>
        </authorList>
    </citation>
    <scope>NUCLEOTIDE SEQUENCE</scope>
    <source>
        <strain evidence="5">I ESC-2004</strain>
    </source>
</reference>
<keyword evidence="5" id="KW-1185">Reference proteome</keyword>
<feature type="region of interest" description="Disordered" evidence="1">
    <location>
        <begin position="54"/>
        <end position="85"/>
    </location>
</feature>
<evidence type="ECO:0000313" key="4">
    <source>
        <dbReference type="EnsemblMetazoa" id="CapteP192336"/>
    </source>
</evidence>
<gene>
    <name evidence="3" type="ORF">CAPTEDRAFT_192336</name>
</gene>
<dbReference type="SMART" id="SM00355">
    <property type="entry name" value="ZnF_C2H2"/>
    <property type="match status" value="3"/>
</dbReference>
<evidence type="ECO:0000256" key="1">
    <source>
        <dbReference type="SAM" id="MobiDB-lite"/>
    </source>
</evidence>
<accession>R7UIY6</accession>
<dbReference type="EMBL" id="AMQN01008353">
    <property type="status" value="NOT_ANNOTATED_CDS"/>
    <property type="molecule type" value="Genomic_DNA"/>
</dbReference>
<dbReference type="InterPro" id="IPR013087">
    <property type="entry name" value="Znf_C2H2_type"/>
</dbReference>
<dbReference type="PROSITE" id="PS00028">
    <property type="entry name" value="ZINC_FINGER_C2H2_1"/>
    <property type="match status" value="2"/>
</dbReference>
<feature type="domain" description="C2H2-type" evidence="2">
    <location>
        <begin position="231"/>
        <end position="253"/>
    </location>
</feature>
<dbReference type="Proteomes" id="UP000014760">
    <property type="component" value="Unassembled WGS sequence"/>
</dbReference>
<organism evidence="3">
    <name type="scientific">Capitella teleta</name>
    <name type="common">Polychaete worm</name>
    <dbReference type="NCBI Taxonomy" id="283909"/>
    <lineage>
        <taxon>Eukaryota</taxon>
        <taxon>Metazoa</taxon>
        <taxon>Spiralia</taxon>
        <taxon>Lophotrochozoa</taxon>
        <taxon>Annelida</taxon>
        <taxon>Polychaeta</taxon>
        <taxon>Sedentaria</taxon>
        <taxon>Scolecida</taxon>
        <taxon>Capitellidae</taxon>
        <taxon>Capitella</taxon>
    </lineage>
</organism>
<proteinExistence type="predicted"/>
<dbReference type="AlphaFoldDB" id="R7UIY6"/>
<dbReference type="HOGENOM" id="CLU_746491_0_0_1"/>
<reference evidence="3 5" key="2">
    <citation type="journal article" date="2013" name="Nature">
        <title>Insights into bilaterian evolution from three spiralian genomes.</title>
        <authorList>
            <person name="Simakov O."/>
            <person name="Marletaz F."/>
            <person name="Cho S.J."/>
            <person name="Edsinger-Gonzales E."/>
            <person name="Havlak P."/>
            <person name="Hellsten U."/>
            <person name="Kuo D.H."/>
            <person name="Larsson T."/>
            <person name="Lv J."/>
            <person name="Arendt D."/>
            <person name="Savage R."/>
            <person name="Osoegawa K."/>
            <person name="de Jong P."/>
            <person name="Grimwood J."/>
            <person name="Chapman J.A."/>
            <person name="Shapiro H."/>
            <person name="Aerts A."/>
            <person name="Otillar R.P."/>
            <person name="Terry A.Y."/>
            <person name="Boore J.L."/>
            <person name="Grigoriev I.V."/>
            <person name="Lindberg D.R."/>
            <person name="Seaver E.C."/>
            <person name="Weisblat D.A."/>
            <person name="Putnam N.H."/>
            <person name="Rokhsar D.S."/>
        </authorList>
    </citation>
    <scope>NUCLEOTIDE SEQUENCE</scope>
    <source>
        <strain evidence="3 5">I ESC-2004</strain>
    </source>
</reference>
<protein>
    <recommendedName>
        <fullName evidence="2">C2H2-type domain-containing protein</fullName>
    </recommendedName>
</protein>
<reference evidence="4" key="3">
    <citation type="submission" date="2015-06" db="UniProtKB">
        <authorList>
            <consortium name="EnsemblMetazoa"/>
        </authorList>
    </citation>
    <scope>IDENTIFICATION</scope>
</reference>
<evidence type="ECO:0000259" key="2">
    <source>
        <dbReference type="PROSITE" id="PS00028"/>
    </source>
</evidence>
<dbReference type="EMBL" id="KB302909">
    <property type="protein sequence ID" value="ELU03768.1"/>
    <property type="molecule type" value="Genomic_DNA"/>
</dbReference>
<dbReference type="OMA" id="QNTHEDN"/>
<dbReference type="EnsemblMetazoa" id="CapteT192336">
    <property type="protein sequence ID" value="CapteP192336"/>
    <property type="gene ID" value="CapteG192336"/>
</dbReference>
<sequence length="371" mass="42137">MQQTWQDIPANRIEGDFLPYPKYELERARSSLILGVQGLKSSNLRVKLGLKRYRRPEESDSEDEPQSKVPFMGNASTDHSAGEGSSKAAKNAFDVVKAIPSWQSICKEGGWVTKVLKCDSCSVSLPSQEPELKNTLRQMKKHLDQARHFSASQYCKNGEQATLGSMLVCENSKVFTCMSVLPVCHMCSQVFPDIFMCSMHVKHIHKRGINGLFTLMNVIERHSVKISAITCNFCSAMFDYPSGLHKHWDSLPHHHPLQRQQQSSEIALYVCGTSTCTRYFNNFITCRMHCIQSHSPKSKKKMKEMQTSVAPLTMEVLFIQRPTQEDVRGLHMFNGQHSDQMKSIIGRLFSFYKSVCVMKHGQEQMKALFSS</sequence>
<feature type="domain" description="C2H2-type" evidence="2">
    <location>
        <begin position="271"/>
        <end position="294"/>
    </location>
</feature>
<evidence type="ECO:0000313" key="3">
    <source>
        <dbReference type="EMBL" id="ELU03768.1"/>
    </source>
</evidence>
<evidence type="ECO:0000313" key="5">
    <source>
        <dbReference type="Proteomes" id="UP000014760"/>
    </source>
</evidence>
<name>R7UIY6_CAPTE</name>